<comment type="caution">
    <text evidence="2">The sequence shown here is derived from an EMBL/GenBank/DDBJ whole genome shotgun (WGS) entry which is preliminary data.</text>
</comment>
<organism evidence="2 3">
    <name type="scientific">Desmophyllum pertusum</name>
    <dbReference type="NCBI Taxonomy" id="174260"/>
    <lineage>
        <taxon>Eukaryota</taxon>
        <taxon>Metazoa</taxon>
        <taxon>Cnidaria</taxon>
        <taxon>Anthozoa</taxon>
        <taxon>Hexacorallia</taxon>
        <taxon>Scleractinia</taxon>
        <taxon>Caryophylliina</taxon>
        <taxon>Caryophylliidae</taxon>
        <taxon>Desmophyllum</taxon>
    </lineage>
</organism>
<dbReference type="OrthoDB" id="5989402at2759"/>
<evidence type="ECO:0000313" key="3">
    <source>
        <dbReference type="Proteomes" id="UP001163046"/>
    </source>
</evidence>
<evidence type="ECO:0000256" key="1">
    <source>
        <dbReference type="SAM" id="MobiDB-lite"/>
    </source>
</evidence>
<evidence type="ECO:0000313" key="2">
    <source>
        <dbReference type="EMBL" id="KAJ7352808.1"/>
    </source>
</evidence>
<reference evidence="2" key="1">
    <citation type="submission" date="2023-01" db="EMBL/GenBank/DDBJ databases">
        <title>Genome assembly of the deep-sea coral Lophelia pertusa.</title>
        <authorList>
            <person name="Herrera S."/>
            <person name="Cordes E."/>
        </authorList>
    </citation>
    <scope>NUCLEOTIDE SEQUENCE</scope>
    <source>
        <strain evidence="2">USNM1676648</strain>
        <tissue evidence="2">Polyp</tissue>
    </source>
</reference>
<dbReference type="AlphaFoldDB" id="A0A9W9YIY5"/>
<sequence length="161" mass="17907">MEHNCVTFNVGPSRDEDGTYICELSDSDHKIHPEALVRQNGFTYKPTENACSNNPCSPHLSCQNGFTDKGYRCISNTQKPQEIPSSTPTQPKSSTRPNVFPTSTPNQPKSSPPKSGYLLYWNFNLLELCYDADSVCKNIWGGRPPRAELLDGAKGLRIRDA</sequence>
<proteinExistence type="predicted"/>
<protein>
    <submittedName>
        <fullName evidence="2">Uncharacterized protein</fullName>
    </submittedName>
</protein>
<dbReference type="EMBL" id="MU827346">
    <property type="protein sequence ID" value="KAJ7352808.1"/>
    <property type="molecule type" value="Genomic_DNA"/>
</dbReference>
<gene>
    <name evidence="2" type="ORF">OS493_033618</name>
</gene>
<keyword evidence="3" id="KW-1185">Reference proteome</keyword>
<accession>A0A9W9YIY5</accession>
<feature type="compositionally biased region" description="Polar residues" evidence="1">
    <location>
        <begin position="100"/>
        <end position="112"/>
    </location>
</feature>
<feature type="compositionally biased region" description="Low complexity" evidence="1">
    <location>
        <begin position="84"/>
        <end position="97"/>
    </location>
</feature>
<name>A0A9W9YIY5_9CNID</name>
<dbReference type="Proteomes" id="UP001163046">
    <property type="component" value="Unassembled WGS sequence"/>
</dbReference>
<feature type="region of interest" description="Disordered" evidence="1">
    <location>
        <begin position="77"/>
        <end position="112"/>
    </location>
</feature>